<comment type="similarity">
    <text evidence="1 4">Belongs to the D-isomer specific 2-hydroxyacid dehydrogenase family.</text>
</comment>
<dbReference type="InterPro" id="IPR036291">
    <property type="entry name" value="NAD(P)-bd_dom_sf"/>
</dbReference>
<proteinExistence type="inferred from homology"/>
<comment type="caution">
    <text evidence="7">The sequence shown here is derived from an EMBL/GenBank/DDBJ whole genome shotgun (WGS) entry which is preliminary data.</text>
</comment>
<name>A0ABP4X0H7_9MICC</name>
<dbReference type="Pfam" id="PF00389">
    <property type="entry name" value="2-Hacid_dh"/>
    <property type="match status" value="1"/>
</dbReference>
<protein>
    <submittedName>
        <fullName evidence="7">2-hydroxyacid dehydrogenase</fullName>
    </submittedName>
</protein>
<dbReference type="PANTHER" id="PTHR10996">
    <property type="entry name" value="2-HYDROXYACID DEHYDROGENASE-RELATED"/>
    <property type="match status" value="1"/>
</dbReference>
<dbReference type="SUPFAM" id="SSF51735">
    <property type="entry name" value="NAD(P)-binding Rossmann-fold domains"/>
    <property type="match status" value="1"/>
</dbReference>
<evidence type="ECO:0000256" key="3">
    <source>
        <dbReference type="ARBA" id="ARBA00023027"/>
    </source>
</evidence>
<keyword evidence="3" id="KW-0520">NAD</keyword>
<dbReference type="Proteomes" id="UP001501204">
    <property type="component" value="Unassembled WGS sequence"/>
</dbReference>
<feature type="domain" description="D-isomer specific 2-hydroxyacid dehydrogenase catalytic" evidence="5">
    <location>
        <begin position="34"/>
        <end position="312"/>
    </location>
</feature>
<accession>A0ABP4X0H7</accession>
<organism evidence="7 8">
    <name type="scientific">Kocuria aegyptia</name>
    <dbReference type="NCBI Taxonomy" id="330943"/>
    <lineage>
        <taxon>Bacteria</taxon>
        <taxon>Bacillati</taxon>
        <taxon>Actinomycetota</taxon>
        <taxon>Actinomycetes</taxon>
        <taxon>Micrococcales</taxon>
        <taxon>Micrococcaceae</taxon>
        <taxon>Kocuria</taxon>
    </lineage>
</organism>
<reference evidence="8" key="1">
    <citation type="journal article" date="2019" name="Int. J. Syst. Evol. Microbiol.">
        <title>The Global Catalogue of Microorganisms (GCM) 10K type strain sequencing project: providing services to taxonomists for standard genome sequencing and annotation.</title>
        <authorList>
            <consortium name="The Broad Institute Genomics Platform"/>
            <consortium name="The Broad Institute Genome Sequencing Center for Infectious Disease"/>
            <person name="Wu L."/>
            <person name="Ma J."/>
        </authorList>
    </citation>
    <scope>NUCLEOTIDE SEQUENCE [LARGE SCALE GENOMIC DNA]</scope>
    <source>
        <strain evidence="8">JCM 14735</strain>
    </source>
</reference>
<keyword evidence="8" id="KW-1185">Reference proteome</keyword>
<evidence type="ECO:0000313" key="7">
    <source>
        <dbReference type="EMBL" id="GAA1766263.1"/>
    </source>
</evidence>
<feature type="domain" description="D-isomer specific 2-hydroxyacid dehydrogenase NAD-binding" evidence="6">
    <location>
        <begin position="109"/>
        <end position="281"/>
    </location>
</feature>
<dbReference type="SUPFAM" id="SSF52283">
    <property type="entry name" value="Formate/glycerate dehydrogenase catalytic domain-like"/>
    <property type="match status" value="1"/>
</dbReference>
<sequence>MNLPLVLVPSPAPKDVLDAIRGRFDLLQPSNQEELDAILTDRGEEIEVIANPGEGPLGKDLLERLPNLRLIAHFGVGYDTVDAPEAVRRGVVVTNVAGSNDEEVADTAMGLLLMTVRELSQAQEHLRRGRWHEGPYPLTRFSLQGRTMGVLGMGHIGQAIARRAAAFGISVSYHARHERNLELPYYPDLRDMARDVDILVVATPGGASTRHLVDAEILRNLGSGGVLINVARGSVVDEQALIATLADGTLGAAGLDVYEDEPNVPPELLALHNAVLLPHVGSGSVPTRRRMAELGAANLQSWFTDGTVLTPVPEARVLTAQ</sequence>
<gene>
    <name evidence="7" type="ORF">GCM10009767_26060</name>
</gene>
<dbReference type="RefSeq" id="WP_344123182.1">
    <property type="nucleotide sequence ID" value="NZ_BAAAOA010000031.1"/>
</dbReference>
<evidence type="ECO:0000259" key="5">
    <source>
        <dbReference type="Pfam" id="PF00389"/>
    </source>
</evidence>
<evidence type="ECO:0000256" key="2">
    <source>
        <dbReference type="ARBA" id="ARBA00023002"/>
    </source>
</evidence>
<evidence type="ECO:0000256" key="1">
    <source>
        <dbReference type="ARBA" id="ARBA00005854"/>
    </source>
</evidence>
<dbReference type="Pfam" id="PF02826">
    <property type="entry name" value="2-Hacid_dh_C"/>
    <property type="match status" value="1"/>
</dbReference>
<dbReference type="CDD" id="cd12156">
    <property type="entry name" value="HPPR"/>
    <property type="match status" value="1"/>
</dbReference>
<dbReference type="EMBL" id="BAAAOA010000031">
    <property type="protein sequence ID" value="GAA1766263.1"/>
    <property type="molecule type" value="Genomic_DNA"/>
</dbReference>
<dbReference type="PANTHER" id="PTHR10996:SF178">
    <property type="entry name" value="2-HYDROXYACID DEHYDROGENASE YGL185C-RELATED"/>
    <property type="match status" value="1"/>
</dbReference>
<dbReference type="Gene3D" id="3.40.50.720">
    <property type="entry name" value="NAD(P)-binding Rossmann-like Domain"/>
    <property type="match status" value="2"/>
</dbReference>
<evidence type="ECO:0000259" key="6">
    <source>
        <dbReference type="Pfam" id="PF02826"/>
    </source>
</evidence>
<dbReference type="InterPro" id="IPR006139">
    <property type="entry name" value="D-isomer_2_OHA_DH_cat_dom"/>
</dbReference>
<evidence type="ECO:0000256" key="4">
    <source>
        <dbReference type="RuleBase" id="RU003719"/>
    </source>
</evidence>
<keyword evidence="2 4" id="KW-0560">Oxidoreductase</keyword>
<dbReference type="InterPro" id="IPR006140">
    <property type="entry name" value="D-isomer_DH_NAD-bd"/>
</dbReference>
<dbReference type="InterPro" id="IPR050223">
    <property type="entry name" value="D-isomer_2-hydroxyacid_DH"/>
</dbReference>
<evidence type="ECO:0000313" key="8">
    <source>
        <dbReference type="Proteomes" id="UP001501204"/>
    </source>
</evidence>